<sequence length="147" mass="16234">MYMATIHCLKHGKSFAAWTFISRASLMAADKKPKSGPSFQARANVVLQRRPNQWSSHMVHPGPSRFIIHANRAIEYSILASIYRGIPSGKSSSSAPCPECISAARATLKETEVCIAMLTDAALWSPSLDFWVNEVILLAPFMPFLIL</sequence>
<name>A0A101MII9_PENFR</name>
<evidence type="ECO:0000313" key="2">
    <source>
        <dbReference type="Proteomes" id="UP000055045"/>
    </source>
</evidence>
<proteinExistence type="predicted"/>
<gene>
    <name evidence="1" type="ORF">ACN42_g6070</name>
</gene>
<dbReference type="EMBL" id="LLXE01000150">
    <property type="protein sequence ID" value="KUM61045.1"/>
    <property type="molecule type" value="Genomic_DNA"/>
</dbReference>
<dbReference type="AlphaFoldDB" id="A0A101MII9"/>
<keyword evidence="2" id="KW-1185">Reference proteome</keyword>
<dbReference type="STRING" id="48697.A0A101MII9"/>
<accession>A0A101MII9</accession>
<organism evidence="1 2">
    <name type="scientific">Penicillium freii</name>
    <dbReference type="NCBI Taxonomy" id="48697"/>
    <lineage>
        <taxon>Eukaryota</taxon>
        <taxon>Fungi</taxon>
        <taxon>Dikarya</taxon>
        <taxon>Ascomycota</taxon>
        <taxon>Pezizomycotina</taxon>
        <taxon>Eurotiomycetes</taxon>
        <taxon>Eurotiomycetidae</taxon>
        <taxon>Eurotiales</taxon>
        <taxon>Aspergillaceae</taxon>
        <taxon>Penicillium</taxon>
    </lineage>
</organism>
<protein>
    <submittedName>
        <fullName evidence="1">Uncharacterized protein</fullName>
    </submittedName>
</protein>
<dbReference type="Proteomes" id="UP000055045">
    <property type="component" value="Unassembled WGS sequence"/>
</dbReference>
<reference evidence="1 2" key="1">
    <citation type="submission" date="2015-10" db="EMBL/GenBank/DDBJ databases">
        <title>Genome sequencing of Penicillium freii.</title>
        <authorList>
            <person name="Nguyen H.D."/>
            <person name="Visagie C.M."/>
            <person name="Seifert K.A."/>
        </authorList>
    </citation>
    <scope>NUCLEOTIDE SEQUENCE [LARGE SCALE GENOMIC DNA]</scope>
    <source>
        <strain evidence="1 2">DAOM 242723</strain>
    </source>
</reference>
<comment type="caution">
    <text evidence="1">The sequence shown here is derived from an EMBL/GenBank/DDBJ whole genome shotgun (WGS) entry which is preliminary data.</text>
</comment>
<evidence type="ECO:0000313" key="1">
    <source>
        <dbReference type="EMBL" id="KUM61045.1"/>
    </source>
</evidence>